<keyword evidence="1" id="KW-0732">Signal</keyword>
<accession>A0A7C8IBJ7</accession>
<keyword evidence="3" id="KW-1185">Reference proteome</keyword>
<dbReference type="AlphaFoldDB" id="A0A7C8IBJ7"/>
<dbReference type="Proteomes" id="UP000481861">
    <property type="component" value="Unassembled WGS sequence"/>
</dbReference>
<evidence type="ECO:0000313" key="3">
    <source>
        <dbReference type="Proteomes" id="UP000481861"/>
    </source>
</evidence>
<reference evidence="2 3" key="1">
    <citation type="submission" date="2020-01" db="EMBL/GenBank/DDBJ databases">
        <authorList>
            <consortium name="DOE Joint Genome Institute"/>
            <person name="Haridas S."/>
            <person name="Albert R."/>
            <person name="Binder M."/>
            <person name="Bloem J."/>
            <person name="Labutti K."/>
            <person name="Salamov A."/>
            <person name="Andreopoulos B."/>
            <person name="Baker S.E."/>
            <person name="Barry K."/>
            <person name="Bills G."/>
            <person name="Bluhm B.H."/>
            <person name="Cannon C."/>
            <person name="Castanera R."/>
            <person name="Culley D.E."/>
            <person name="Daum C."/>
            <person name="Ezra D."/>
            <person name="Gonzalez J.B."/>
            <person name="Henrissat B."/>
            <person name="Kuo A."/>
            <person name="Liang C."/>
            <person name="Lipzen A."/>
            <person name="Lutzoni F."/>
            <person name="Magnuson J."/>
            <person name="Mondo S."/>
            <person name="Nolan M."/>
            <person name="Ohm R."/>
            <person name="Pangilinan J."/>
            <person name="Park H.-J.H."/>
            <person name="Ramirez L."/>
            <person name="Alfaro M."/>
            <person name="Sun H."/>
            <person name="Tritt A."/>
            <person name="Yoshinaga Y."/>
            <person name="Zwiers L.-H.L."/>
            <person name="Turgeon B.G."/>
            <person name="Goodwin S.B."/>
            <person name="Spatafora J.W."/>
            <person name="Crous P.W."/>
            <person name="Grigoriev I.V."/>
        </authorList>
    </citation>
    <scope>NUCLEOTIDE SEQUENCE [LARGE SCALE GENOMIC DNA]</scope>
    <source>
        <strain evidence="2 3">CBS 611.86</strain>
    </source>
</reference>
<evidence type="ECO:0000313" key="2">
    <source>
        <dbReference type="EMBL" id="KAF2875388.1"/>
    </source>
</evidence>
<proteinExistence type="predicted"/>
<comment type="caution">
    <text evidence="2">The sequence shown here is derived from an EMBL/GenBank/DDBJ whole genome shotgun (WGS) entry which is preliminary data.</text>
</comment>
<evidence type="ECO:0000256" key="1">
    <source>
        <dbReference type="SAM" id="SignalP"/>
    </source>
</evidence>
<dbReference type="OrthoDB" id="3770142at2759"/>
<protein>
    <submittedName>
        <fullName evidence="2">Uncharacterized protein</fullName>
    </submittedName>
</protein>
<gene>
    <name evidence="2" type="ORF">BDV95DRAFT_604141</name>
</gene>
<sequence length="164" mass="17569">MKSVVLAFIALAALLQAVQAGTVVFIRVGLGGTGVSGNAEGWQAYSAFPACKDALEWMWVDTEDASGYGVRCEGDGCDRNDESDPTKIEVLEMNFDNGANHWTYYKNRDGALVTVKGKKVGTCAPVVPRALDCGLTIGKVVGYSKLRCEIDGVSAEKIESLRKD</sequence>
<organism evidence="2 3">
    <name type="scientific">Massariosphaeria phaeospora</name>
    <dbReference type="NCBI Taxonomy" id="100035"/>
    <lineage>
        <taxon>Eukaryota</taxon>
        <taxon>Fungi</taxon>
        <taxon>Dikarya</taxon>
        <taxon>Ascomycota</taxon>
        <taxon>Pezizomycotina</taxon>
        <taxon>Dothideomycetes</taxon>
        <taxon>Pleosporomycetidae</taxon>
        <taxon>Pleosporales</taxon>
        <taxon>Pleosporales incertae sedis</taxon>
        <taxon>Massariosphaeria</taxon>
    </lineage>
</organism>
<dbReference type="EMBL" id="JAADJZ010000005">
    <property type="protein sequence ID" value="KAF2875388.1"/>
    <property type="molecule type" value="Genomic_DNA"/>
</dbReference>
<feature type="signal peptide" evidence="1">
    <location>
        <begin position="1"/>
        <end position="20"/>
    </location>
</feature>
<name>A0A7C8IBJ7_9PLEO</name>
<feature type="chain" id="PRO_5028832422" evidence="1">
    <location>
        <begin position="21"/>
        <end position="164"/>
    </location>
</feature>